<dbReference type="GeneID" id="75190568"/>
<keyword evidence="2" id="KW-0649">Protein kinase inhibitor</keyword>
<dbReference type="GO" id="GO:0004860">
    <property type="term" value="F:protein kinase inhibitor activity"/>
    <property type="evidence" value="ECO:0007669"/>
    <property type="project" value="UniProtKB-KW"/>
</dbReference>
<reference evidence="2" key="2">
    <citation type="submission" date="2023-05" db="EMBL/GenBank/DDBJ databases">
        <title>Colonisation of extended spectrum b-lactamase- and carbapenemase-producing bacteria on hospital surfaces from low- and middle-income countries.</title>
        <authorList>
            <person name="Nieto-Rosado M."/>
            <person name="Sands K."/>
            <person name="Iregbu K."/>
            <person name="Zahra R."/>
            <person name="Mazarati J.B."/>
            <person name="Mehtar S."/>
            <person name="Barnards-Group B."/>
            <person name="Walsh T.R."/>
        </authorList>
    </citation>
    <scope>NUCLEOTIDE SEQUENCE</scope>
    <source>
        <strain evidence="2">PP-E493</strain>
    </source>
</reference>
<dbReference type="CDD" id="cd00865">
    <property type="entry name" value="PEBP_bact_arch"/>
    <property type="match status" value="1"/>
</dbReference>
<gene>
    <name evidence="1" type="ORF">ODY93_14305</name>
    <name evidence="2" type="ORF">QM089_20735</name>
</gene>
<dbReference type="Gene3D" id="3.90.280.10">
    <property type="entry name" value="PEBP-like"/>
    <property type="match status" value="1"/>
</dbReference>
<proteinExistence type="predicted"/>
<organism evidence="2 4">
    <name type="scientific">Shewanella xiamenensis</name>
    <dbReference type="NCBI Taxonomy" id="332186"/>
    <lineage>
        <taxon>Bacteria</taxon>
        <taxon>Pseudomonadati</taxon>
        <taxon>Pseudomonadota</taxon>
        <taxon>Gammaproteobacteria</taxon>
        <taxon>Alteromonadales</taxon>
        <taxon>Shewanellaceae</taxon>
        <taxon>Shewanella</taxon>
    </lineage>
</organism>
<dbReference type="InterPro" id="IPR005247">
    <property type="entry name" value="YbhB_YbcL/LppC-like"/>
</dbReference>
<evidence type="ECO:0000313" key="3">
    <source>
        <dbReference type="Proteomes" id="UP001159075"/>
    </source>
</evidence>
<dbReference type="Pfam" id="PF01161">
    <property type="entry name" value="PBP"/>
    <property type="match status" value="1"/>
</dbReference>
<reference evidence="1 3" key="1">
    <citation type="submission" date="2022-09" db="EMBL/GenBank/DDBJ databases">
        <title>The outer-membrane cytochrome OmcA is essential for infection of Shewanella oneidensis by a zebrafish-associated bacteriophage.</title>
        <authorList>
            <person name="Grenfell A.W."/>
            <person name="Intile P."/>
            <person name="Mcfarlane J."/>
            <person name="Leung D."/>
            <person name="Abdalla K."/>
            <person name="Wold M."/>
            <person name="Kees E."/>
            <person name="Gralnick J."/>
        </authorList>
    </citation>
    <scope>NUCLEOTIDE SEQUENCE [LARGE SCALE GENOMIC DNA]</scope>
    <source>
        <strain evidence="1 3">NF-5</strain>
    </source>
</reference>
<dbReference type="EMBL" id="JAOTLW010000014">
    <property type="protein sequence ID" value="MDI5832750.1"/>
    <property type="molecule type" value="Genomic_DNA"/>
</dbReference>
<dbReference type="OrthoDB" id="9797506at2"/>
<comment type="caution">
    <text evidence="2">The sequence shown here is derived from an EMBL/GenBank/DDBJ whole genome shotgun (WGS) entry which is preliminary data.</text>
</comment>
<sequence>MKHLHKWIVGIGLFTAVLGSVQAMTLSSKDISEGQQLSNQFVFNGFGCTGANISPQLAWRDAPEGTKAYAVTAYDPDAPTGSGWWHWAVYNIGGDQQQLAQGAGSKANALPKGAIALKNDFGTTDFGGACPPQGHGMHRYEFTVWALPSPLELPKDASPALLGFMLNAQALGHAKLTAVYHR</sequence>
<evidence type="ECO:0000313" key="4">
    <source>
        <dbReference type="Proteomes" id="UP001187859"/>
    </source>
</evidence>
<accession>A0A1E3UUJ4</accession>
<dbReference type="Proteomes" id="UP001187859">
    <property type="component" value="Unassembled WGS sequence"/>
</dbReference>
<dbReference type="Proteomes" id="UP001159075">
    <property type="component" value="Unassembled WGS sequence"/>
</dbReference>
<dbReference type="PANTHER" id="PTHR30289">
    <property type="entry name" value="UNCHARACTERIZED PROTEIN YBCL-RELATED"/>
    <property type="match status" value="1"/>
</dbReference>
<dbReference type="NCBIfam" id="TIGR00481">
    <property type="entry name" value="YbhB/YbcL family Raf kinase inhibitor-like protein"/>
    <property type="match status" value="1"/>
</dbReference>
<dbReference type="PANTHER" id="PTHR30289:SF1">
    <property type="entry name" value="PEBP (PHOSPHATIDYLETHANOLAMINE-BINDING PROTEIN) FAMILY PROTEIN"/>
    <property type="match status" value="1"/>
</dbReference>
<evidence type="ECO:0000313" key="2">
    <source>
        <dbReference type="EMBL" id="MDV5392622.1"/>
    </source>
</evidence>
<protein>
    <submittedName>
        <fullName evidence="2">YbhB/YbcL family Raf kinase inhibitor-like protein</fullName>
    </submittedName>
</protein>
<name>A0A1E3UUJ4_9GAMM</name>
<dbReference type="AlphaFoldDB" id="A0A1E3UUJ4"/>
<keyword evidence="3" id="KW-1185">Reference proteome</keyword>
<dbReference type="EMBL" id="JASGOQ010000001">
    <property type="protein sequence ID" value="MDV5392622.1"/>
    <property type="molecule type" value="Genomic_DNA"/>
</dbReference>
<dbReference type="InterPro" id="IPR036610">
    <property type="entry name" value="PEBP-like_sf"/>
</dbReference>
<dbReference type="RefSeq" id="WP_047534161.1">
    <property type="nucleotide sequence ID" value="NZ_BLRE01000018.1"/>
</dbReference>
<dbReference type="SUPFAM" id="SSF49777">
    <property type="entry name" value="PEBP-like"/>
    <property type="match status" value="1"/>
</dbReference>
<evidence type="ECO:0000313" key="1">
    <source>
        <dbReference type="EMBL" id="MDI5832750.1"/>
    </source>
</evidence>
<dbReference type="InterPro" id="IPR008914">
    <property type="entry name" value="PEBP"/>
</dbReference>